<feature type="signal peptide" evidence="2">
    <location>
        <begin position="1"/>
        <end position="24"/>
    </location>
</feature>
<evidence type="ECO:0000313" key="4">
    <source>
        <dbReference type="EMBL" id="TDS76066.1"/>
    </source>
</evidence>
<dbReference type="OrthoDB" id="3268346at2"/>
<accession>A0A4R7FJA9</accession>
<keyword evidence="5" id="KW-1185">Reference proteome</keyword>
<dbReference type="Pfam" id="PF14016">
    <property type="entry name" value="DUF4232"/>
    <property type="match status" value="1"/>
</dbReference>
<feature type="region of interest" description="Disordered" evidence="1">
    <location>
        <begin position="26"/>
        <end position="76"/>
    </location>
</feature>
<proteinExistence type="predicted"/>
<keyword evidence="2" id="KW-0732">Signal</keyword>
<feature type="compositionally biased region" description="Low complexity" evidence="1">
    <location>
        <begin position="26"/>
        <end position="65"/>
    </location>
</feature>
<sequence length="218" mass="21561">MSRILSTVALAGAALLLSACSSPAPTPTATATTTVTAPASSSATPTSSTPTTSSSSMSSSAATTADPGRPADQCPDADLRVTFGALEGAAGTGYVPIVFTNTGARSCALRGAPGVSVVGNGDGTQLGKPANRDQSGAQDVRLDADGGQAHATLALVDFSPSDGSPISGCTPKRGDGYRVYPPHSTRAFFIRNSQALACDPGPVFMRVEVVASGASGAK</sequence>
<dbReference type="PROSITE" id="PS51257">
    <property type="entry name" value="PROKAR_LIPOPROTEIN"/>
    <property type="match status" value="1"/>
</dbReference>
<evidence type="ECO:0000256" key="2">
    <source>
        <dbReference type="SAM" id="SignalP"/>
    </source>
</evidence>
<feature type="domain" description="DUF4232" evidence="3">
    <location>
        <begin position="74"/>
        <end position="199"/>
    </location>
</feature>
<dbReference type="AlphaFoldDB" id="A0A4R7FJA9"/>
<organism evidence="4 5">
    <name type="scientific">Amnibacterium kyonggiense</name>
    <dbReference type="NCBI Taxonomy" id="595671"/>
    <lineage>
        <taxon>Bacteria</taxon>
        <taxon>Bacillati</taxon>
        <taxon>Actinomycetota</taxon>
        <taxon>Actinomycetes</taxon>
        <taxon>Micrococcales</taxon>
        <taxon>Microbacteriaceae</taxon>
        <taxon>Amnibacterium</taxon>
    </lineage>
</organism>
<evidence type="ECO:0000313" key="5">
    <source>
        <dbReference type="Proteomes" id="UP000295344"/>
    </source>
</evidence>
<evidence type="ECO:0000256" key="1">
    <source>
        <dbReference type="SAM" id="MobiDB-lite"/>
    </source>
</evidence>
<dbReference type="RefSeq" id="WP_133767275.1">
    <property type="nucleotide sequence ID" value="NZ_BAAARP010000001.1"/>
</dbReference>
<name>A0A4R7FJA9_9MICO</name>
<reference evidence="4 5" key="1">
    <citation type="submission" date="2019-03" db="EMBL/GenBank/DDBJ databases">
        <title>Genomic Encyclopedia of Archaeal and Bacterial Type Strains, Phase II (KMG-II): from individual species to whole genera.</title>
        <authorList>
            <person name="Goeker M."/>
        </authorList>
    </citation>
    <scope>NUCLEOTIDE SEQUENCE [LARGE SCALE GENOMIC DNA]</scope>
    <source>
        <strain evidence="4 5">DSM 24782</strain>
    </source>
</reference>
<feature type="chain" id="PRO_5038448086" evidence="2">
    <location>
        <begin position="25"/>
        <end position="218"/>
    </location>
</feature>
<dbReference type="Proteomes" id="UP000295344">
    <property type="component" value="Unassembled WGS sequence"/>
</dbReference>
<protein>
    <submittedName>
        <fullName evidence="4">Uncharacterized protein DUF4232</fullName>
    </submittedName>
</protein>
<comment type="caution">
    <text evidence="4">The sequence shown here is derived from an EMBL/GenBank/DDBJ whole genome shotgun (WGS) entry which is preliminary data.</text>
</comment>
<dbReference type="InterPro" id="IPR025326">
    <property type="entry name" value="DUF4232"/>
</dbReference>
<dbReference type="EMBL" id="SOAM01000003">
    <property type="protein sequence ID" value="TDS76066.1"/>
    <property type="molecule type" value="Genomic_DNA"/>
</dbReference>
<evidence type="ECO:0000259" key="3">
    <source>
        <dbReference type="Pfam" id="PF14016"/>
    </source>
</evidence>
<gene>
    <name evidence="4" type="ORF">CLV52_3182</name>
</gene>